<feature type="region of interest" description="2-C-methyl-D-erythritol 4-phosphate cytidylyltransferase" evidence="15">
    <location>
        <begin position="1"/>
        <end position="240"/>
    </location>
</feature>
<feature type="binding site" evidence="15">
    <location>
        <begin position="295"/>
        <end position="297"/>
    </location>
    <ligand>
        <name>4-CDP-2-C-methyl-D-erythritol 2-phosphate</name>
        <dbReference type="ChEBI" id="CHEBI:57919"/>
    </ligand>
</feature>
<comment type="similarity">
    <text evidence="7">Belongs to the IspD/TarI cytidylyltransferase family. IspD subfamily.</text>
</comment>
<dbReference type="InterPro" id="IPR020555">
    <property type="entry name" value="MECDP_synthase_CS"/>
</dbReference>
<dbReference type="EMBL" id="LR217735">
    <property type="protein sequence ID" value="VFP88587.1"/>
    <property type="molecule type" value="Genomic_DNA"/>
</dbReference>
<dbReference type="EC" id="4.6.1.12" evidence="15"/>
<dbReference type="InterPro" id="IPR034683">
    <property type="entry name" value="IspD/TarI"/>
</dbReference>
<dbReference type="InterPro" id="IPR036571">
    <property type="entry name" value="MECDP_synthase_sf"/>
</dbReference>
<keyword evidence="10 15" id="KW-0548">Nucleotidyltransferase</keyword>
<feature type="binding site" evidence="15">
    <location>
        <position position="281"/>
    </location>
    <ligand>
        <name>a divalent metal cation</name>
        <dbReference type="ChEBI" id="CHEBI:60240"/>
    </ligand>
</feature>
<evidence type="ECO:0000256" key="5">
    <source>
        <dbReference type="ARBA" id="ARBA00004787"/>
    </source>
</evidence>
<keyword evidence="9 15" id="KW-0808">Transferase</keyword>
<dbReference type="FunFam" id="3.90.550.10:FF:000003">
    <property type="entry name" value="2-C-methyl-D-erythritol 4-phosphate cytidylyltransferase"/>
    <property type="match status" value="1"/>
</dbReference>
<dbReference type="CDD" id="cd00554">
    <property type="entry name" value="MECDP_synthase"/>
    <property type="match status" value="1"/>
</dbReference>
<comment type="subunit">
    <text evidence="8">Homotrimer.</text>
</comment>
<feature type="region of interest" description="2-C-methyl-D-erythritol 2,4-cyclodiphosphate synthase" evidence="15">
    <location>
        <begin position="241"/>
        <end position="399"/>
    </location>
</feature>
<sequence length="399" mass="43766">MENNTSLMDVVAVVPAAGVGSRMQSKRPKQYLVVAGKTILEHTLNVLLKNIEIKKIIVALHPEDVYFNHLSVAHNLRVTTVTGGQWRANSVLAALQAAPPVQWVLIHDAARPCLRSEDLERILSLTLSSKIGGILAIPVRDTIKQATDGSNQIYASIQRNSLWHALTPQLFPLKLLLNCLKRAINLGKNITDEASALEFCGYQPELIKGRSDNLKVTYPEDLELAESYLSTNVNLPGNIMRIGHGFDIHAFGGIRPLILCGVLIPNSQGLLAHSDGDVALHALTDALIGAAALGDIGTLFSDSNPLYTGIDSRFLLREVFLRITEKNYQIENIDITIIAQIPKIMPYITQMRINISKDLCINRDSVNIKATTTEKLGCIGRKEGIACEAVLLLKKSYTI</sequence>
<feature type="site" description="Transition state stabilizer" evidence="15">
    <location>
        <position position="29"/>
    </location>
</feature>
<dbReference type="HAMAP" id="MF_00107">
    <property type="entry name" value="IspF"/>
    <property type="match status" value="1"/>
</dbReference>
<dbReference type="PANTHER" id="PTHR43181:SF1">
    <property type="entry name" value="2-C-METHYL-D-ERYTHRITOL 2,4-CYCLODIPHOSPHATE SYNTHASE, CHLOROPLASTIC"/>
    <property type="match status" value="1"/>
</dbReference>
<keyword evidence="11 15" id="KW-0479">Metal-binding</keyword>
<organism evidence="17 18">
    <name type="scientific">Candidatus Erwinia haradaeae</name>
    <dbReference type="NCBI Taxonomy" id="1922217"/>
    <lineage>
        <taxon>Bacteria</taxon>
        <taxon>Pseudomonadati</taxon>
        <taxon>Pseudomonadota</taxon>
        <taxon>Gammaproteobacteria</taxon>
        <taxon>Enterobacterales</taxon>
        <taxon>Erwiniaceae</taxon>
        <taxon>Erwinia</taxon>
    </lineage>
</organism>
<dbReference type="EC" id="2.7.7.60" evidence="15"/>
<dbReference type="FunFam" id="3.30.1330.50:FF:000001">
    <property type="entry name" value="2-C-methyl-D-erythritol 2,4-cyclodiphosphate synthase"/>
    <property type="match status" value="1"/>
</dbReference>
<dbReference type="HAMAP" id="MF_01520">
    <property type="entry name" value="IspDF"/>
    <property type="match status" value="1"/>
</dbReference>
<feature type="site" description="Transition state stabilizer" evidence="15">
    <location>
        <position position="273"/>
    </location>
</feature>
<dbReference type="GO" id="GO:0016114">
    <property type="term" value="P:terpenoid biosynthetic process"/>
    <property type="evidence" value="ECO:0007669"/>
    <property type="project" value="InterPro"/>
</dbReference>
<comment type="pathway">
    <text evidence="5 15">Isoprenoid biosynthesis; isopentenyl diphosphate biosynthesis via DXP pathway; isopentenyl diphosphate from 1-deoxy-D-xylulose 5-phosphate: step 2/6.</text>
</comment>
<comment type="catalytic activity">
    <reaction evidence="2 15">
        <text>2-C-methyl-D-erythritol 4-phosphate + CTP + H(+) = 4-CDP-2-C-methyl-D-erythritol + diphosphate</text>
        <dbReference type="Rhea" id="RHEA:13429"/>
        <dbReference type="ChEBI" id="CHEBI:15378"/>
        <dbReference type="ChEBI" id="CHEBI:33019"/>
        <dbReference type="ChEBI" id="CHEBI:37563"/>
        <dbReference type="ChEBI" id="CHEBI:57823"/>
        <dbReference type="ChEBI" id="CHEBI:58262"/>
        <dbReference type="EC" id="2.7.7.60"/>
    </reaction>
</comment>
<comment type="similarity">
    <text evidence="15">In the C-terminal section; belongs to the IspF family.</text>
</comment>
<feature type="binding site" evidence="15">
    <location>
        <position position="381"/>
    </location>
    <ligand>
        <name>4-CDP-2-C-methyl-D-erythritol 2-phosphate</name>
        <dbReference type="ChEBI" id="CHEBI:57919"/>
    </ligand>
</feature>
<gene>
    <name evidence="15 17" type="primary">ispDF</name>
    <name evidence="17" type="ORF">ERCISPPA3004_607</name>
</gene>
<dbReference type="HAMAP" id="MF_00108">
    <property type="entry name" value="IspD"/>
    <property type="match status" value="1"/>
</dbReference>
<dbReference type="Pfam" id="PF02542">
    <property type="entry name" value="YgbB"/>
    <property type="match status" value="1"/>
</dbReference>
<dbReference type="InterPro" id="IPR026596">
    <property type="entry name" value="IspD/F"/>
</dbReference>
<evidence type="ECO:0000256" key="15">
    <source>
        <dbReference type="HAMAP-Rule" id="MF_01520"/>
    </source>
</evidence>
<feature type="binding site" evidence="15">
    <location>
        <begin position="300"/>
        <end position="304"/>
    </location>
    <ligand>
        <name>4-CDP-2-C-methyl-D-erythritol 2-phosphate</name>
        <dbReference type="ChEBI" id="CHEBI:57919"/>
    </ligand>
</feature>
<evidence type="ECO:0000256" key="2">
    <source>
        <dbReference type="ARBA" id="ARBA00001282"/>
    </source>
</evidence>
<evidence type="ECO:0000259" key="16">
    <source>
        <dbReference type="Pfam" id="PF02542"/>
    </source>
</evidence>
<feature type="binding site" evidence="15">
    <location>
        <begin position="371"/>
        <end position="374"/>
    </location>
    <ligand>
        <name>4-CDP-2-C-methyl-D-erythritol 2-phosphate</name>
        <dbReference type="ChEBI" id="CHEBI:57919"/>
    </ligand>
</feature>
<dbReference type="GO" id="GO:0046872">
    <property type="term" value="F:metal ion binding"/>
    <property type="evidence" value="ECO:0007669"/>
    <property type="project" value="UniProtKB-KW"/>
</dbReference>
<evidence type="ECO:0000256" key="12">
    <source>
        <dbReference type="ARBA" id="ARBA00023229"/>
    </source>
</evidence>
<dbReference type="PROSITE" id="PS01350">
    <property type="entry name" value="ISPF"/>
    <property type="match status" value="1"/>
</dbReference>
<dbReference type="SUPFAM" id="SSF53448">
    <property type="entry name" value="Nucleotide-diphospho-sugar transferases"/>
    <property type="match status" value="1"/>
</dbReference>
<comment type="cofactor">
    <cofactor evidence="3 15">
        <name>a divalent metal cation</name>
        <dbReference type="ChEBI" id="CHEBI:60240"/>
    </cofactor>
</comment>
<feature type="site" description="Positions MEP for the nucleophilic attack" evidence="15">
    <location>
        <position position="215"/>
    </location>
</feature>
<evidence type="ECO:0000256" key="10">
    <source>
        <dbReference type="ARBA" id="ARBA00022695"/>
    </source>
</evidence>
<dbReference type="SUPFAM" id="SSF69765">
    <property type="entry name" value="IpsF-like"/>
    <property type="match status" value="1"/>
</dbReference>
<protein>
    <recommendedName>
        <fullName evidence="15">Bifunctional enzyme IspD/IspF</fullName>
    </recommendedName>
    <domain>
        <recommendedName>
            <fullName evidence="15">2-C-methyl-D-erythritol 4-phosphate cytidylyltransferase</fullName>
            <ecNumber evidence="15">2.7.7.60</ecNumber>
        </recommendedName>
        <alternativeName>
            <fullName evidence="15">4-diphosphocytidyl-2C-methyl-D-erythritol synthase</fullName>
        </alternativeName>
        <alternativeName>
            <fullName evidence="15">MEP cytidylyltransferase</fullName>
            <shortName evidence="15">MCT</shortName>
        </alternativeName>
    </domain>
    <domain>
        <recommendedName>
            <fullName evidence="15">2-C-methyl-D-erythritol 2,4-cyclodiphosphate synthase</fullName>
            <shortName evidence="15">MECDP-synthase</shortName>
            <shortName evidence="15">MECPP-synthase</shortName>
            <shortName evidence="15">MECPS</shortName>
            <ecNumber evidence="15">4.6.1.12</ecNumber>
        </recommendedName>
    </domain>
</protein>
<reference evidence="17 18" key="1">
    <citation type="submission" date="2019-02" db="EMBL/GenBank/DDBJ databases">
        <authorList>
            <person name="Manzano-Marin A."/>
            <person name="Manzano-Marin A."/>
        </authorList>
    </citation>
    <scope>NUCLEOTIDE SEQUENCE [LARGE SCALE GENOMIC DNA]</scope>
    <source>
        <strain evidence="17 18">ErCisplendens</strain>
    </source>
</reference>
<comment type="catalytic activity">
    <reaction evidence="1 15">
        <text>4-CDP-2-C-methyl-D-erythritol 2-phosphate = 2-C-methyl-D-erythritol 2,4-cyclic diphosphate + CMP</text>
        <dbReference type="Rhea" id="RHEA:23864"/>
        <dbReference type="ChEBI" id="CHEBI:57919"/>
        <dbReference type="ChEBI" id="CHEBI:58483"/>
        <dbReference type="ChEBI" id="CHEBI:60377"/>
        <dbReference type="EC" id="4.6.1.12"/>
    </reaction>
</comment>
<name>A0A451DP68_9GAMM</name>
<comment type="pathway">
    <text evidence="4 15">Isoprenoid biosynthesis; isopentenyl diphosphate biosynthesis via DXP pathway; isopentenyl diphosphate from 1-deoxy-D-xylulose 5-phosphate: step 4/6.</text>
</comment>
<dbReference type="UniPathway" id="UPA00056">
    <property type="reaction ID" value="UER00093"/>
</dbReference>
<evidence type="ECO:0000256" key="7">
    <source>
        <dbReference type="ARBA" id="ARBA00009789"/>
    </source>
</evidence>
<evidence type="ECO:0000256" key="11">
    <source>
        <dbReference type="ARBA" id="ARBA00022723"/>
    </source>
</evidence>
<evidence type="ECO:0000313" key="17">
    <source>
        <dbReference type="EMBL" id="VFP88587.1"/>
    </source>
</evidence>
<dbReference type="Gene3D" id="3.30.1330.50">
    <property type="entry name" value="2-C-methyl-D-erythritol 2,4-cyclodiphosphate synthase"/>
    <property type="match status" value="1"/>
</dbReference>
<feature type="binding site" evidence="15">
    <location>
        <begin position="273"/>
        <end position="274"/>
    </location>
    <ligand>
        <name>4-CDP-2-C-methyl-D-erythritol 2-phosphate</name>
        <dbReference type="ChEBI" id="CHEBI:57919"/>
    </ligand>
</feature>
<keyword evidence="14 15" id="KW-0511">Multifunctional enzyme</keyword>
<dbReference type="InterPro" id="IPR018294">
    <property type="entry name" value="ISPD_synthase_CS"/>
</dbReference>
<comment type="function">
    <text evidence="15">Bifunctional enzyme that catalyzes the formation of 4-diphosphocytidyl-2-C-methyl-D-erythritol from CTP and 2-C-methyl-D-erythritol 4-phosphate (MEP) (IspD), and catalyzes the conversion of 4-diphosphocytidyl-2-C-methyl-D-erythritol 2-phosphate (CDP-ME2P) to 2-C-methyl-D-erythritol 2,4-cyclodiphosphate (ME-CPP) with a corresponding release of cytidine 5-monophosphate (CMP) (IspF).</text>
</comment>
<feature type="binding site" evidence="15">
    <location>
        <position position="249"/>
    </location>
    <ligand>
        <name>a divalent metal cation</name>
        <dbReference type="ChEBI" id="CHEBI:60240"/>
    </ligand>
</feature>
<evidence type="ECO:0000256" key="6">
    <source>
        <dbReference type="ARBA" id="ARBA00008480"/>
    </source>
</evidence>
<keyword evidence="12 15" id="KW-0414">Isoprene biosynthesis</keyword>
<keyword evidence="13 15" id="KW-0456">Lyase</keyword>
<accession>A0A451DP68</accession>
<evidence type="ECO:0000313" key="18">
    <source>
        <dbReference type="Proteomes" id="UP000294392"/>
    </source>
</evidence>
<evidence type="ECO:0000256" key="14">
    <source>
        <dbReference type="ARBA" id="ARBA00023268"/>
    </source>
</evidence>
<evidence type="ECO:0000256" key="9">
    <source>
        <dbReference type="ARBA" id="ARBA00022679"/>
    </source>
</evidence>
<comment type="caution">
    <text evidence="15">Lacks conserved residue(s) required for the propagation of feature annotation.</text>
</comment>
<proteinExistence type="inferred from homology"/>
<dbReference type="PANTHER" id="PTHR43181">
    <property type="entry name" value="2-C-METHYL-D-ERYTHRITOL 2,4-CYCLODIPHOSPHATE SYNTHASE, CHLOROPLASTIC"/>
    <property type="match status" value="1"/>
</dbReference>
<dbReference type="GO" id="GO:0019288">
    <property type="term" value="P:isopentenyl diphosphate biosynthetic process, methylerythritol 4-phosphate pathway"/>
    <property type="evidence" value="ECO:0007669"/>
    <property type="project" value="UniProtKB-UniRule"/>
</dbReference>
<dbReference type="NCBIfam" id="TIGR00453">
    <property type="entry name" value="ispD"/>
    <property type="match status" value="1"/>
</dbReference>
<dbReference type="Proteomes" id="UP000294392">
    <property type="component" value="Chromosome"/>
</dbReference>
<evidence type="ECO:0000256" key="13">
    <source>
        <dbReference type="ARBA" id="ARBA00023239"/>
    </source>
</evidence>
<evidence type="ECO:0000256" key="3">
    <source>
        <dbReference type="ARBA" id="ARBA00001968"/>
    </source>
</evidence>
<feature type="binding site" evidence="15">
    <location>
        <position position="247"/>
    </location>
    <ligand>
        <name>a divalent metal cation</name>
        <dbReference type="ChEBI" id="CHEBI:60240"/>
    </ligand>
</feature>
<feature type="site" description="Positions MEP for the nucleophilic attack" evidence="15">
    <location>
        <position position="159"/>
    </location>
</feature>
<dbReference type="GO" id="GO:0008685">
    <property type="term" value="F:2-C-methyl-D-erythritol 2,4-cyclodiphosphate synthase activity"/>
    <property type="evidence" value="ECO:0007669"/>
    <property type="project" value="UniProtKB-UniRule"/>
</dbReference>
<comment type="similarity">
    <text evidence="15">In the N-terminal section; belongs to the IspD/TarI cytidylyltransferase family. IspD subfamily.</text>
</comment>
<dbReference type="InterPro" id="IPR029044">
    <property type="entry name" value="Nucleotide-diphossugar_trans"/>
</dbReference>
<dbReference type="Gene3D" id="3.90.550.10">
    <property type="entry name" value="Spore Coat Polysaccharide Biosynthesis Protein SpsA, Chain A"/>
    <property type="match status" value="1"/>
</dbReference>
<dbReference type="Pfam" id="PF01128">
    <property type="entry name" value="IspD"/>
    <property type="match status" value="1"/>
</dbReference>
<dbReference type="AlphaFoldDB" id="A0A451DP68"/>
<feature type="binding site" evidence="15">
    <location>
        <begin position="247"/>
        <end position="249"/>
    </location>
    <ligand>
        <name>4-CDP-2-C-methyl-D-erythritol 2-phosphate</name>
        <dbReference type="ChEBI" id="CHEBI:57919"/>
    </ligand>
</feature>
<evidence type="ECO:0000256" key="8">
    <source>
        <dbReference type="ARBA" id="ARBA00011233"/>
    </source>
</evidence>
<feature type="site" description="Transition state stabilizer" evidence="15">
    <location>
        <position position="22"/>
    </location>
</feature>
<feature type="domain" description="2-C-methyl-D-erythritol 2,4-cyclodiphosphate synthase" evidence="16">
    <location>
        <begin position="240"/>
        <end position="393"/>
    </location>
</feature>
<dbReference type="CDD" id="cd02516">
    <property type="entry name" value="CDP-ME_synthetase"/>
    <property type="match status" value="1"/>
</dbReference>
<dbReference type="InterPro" id="IPR003526">
    <property type="entry name" value="MECDP_synthase"/>
</dbReference>
<dbReference type="InterPro" id="IPR001228">
    <property type="entry name" value="IspD"/>
</dbReference>
<feature type="site" description="Transition state stabilizer" evidence="15">
    <location>
        <position position="372"/>
    </location>
</feature>
<evidence type="ECO:0000256" key="1">
    <source>
        <dbReference type="ARBA" id="ARBA00000200"/>
    </source>
</evidence>
<comment type="similarity">
    <text evidence="6">Belongs to the IspF family.</text>
</comment>
<evidence type="ECO:0000256" key="4">
    <source>
        <dbReference type="ARBA" id="ARBA00004709"/>
    </source>
</evidence>
<dbReference type="NCBIfam" id="TIGR00151">
    <property type="entry name" value="ispF"/>
    <property type="match status" value="1"/>
</dbReference>
<dbReference type="GO" id="GO:0050518">
    <property type="term" value="F:2-C-methyl-D-erythritol 4-phosphate cytidylyltransferase activity"/>
    <property type="evidence" value="ECO:0007669"/>
    <property type="project" value="UniProtKB-UniRule"/>
</dbReference>
<dbReference type="PROSITE" id="PS01295">
    <property type="entry name" value="ISPD"/>
    <property type="match status" value="1"/>
</dbReference>